<organism evidence="1 2">
    <name type="scientific">Bacillus thuringiensis serovar mexicanensis</name>
    <dbReference type="NCBI Taxonomy" id="180868"/>
    <lineage>
        <taxon>Bacteria</taxon>
        <taxon>Bacillati</taxon>
        <taxon>Bacillota</taxon>
        <taxon>Bacilli</taxon>
        <taxon>Bacillales</taxon>
        <taxon>Bacillaceae</taxon>
        <taxon>Bacillus</taxon>
        <taxon>Bacillus cereus group</taxon>
    </lineage>
</organism>
<evidence type="ECO:0000313" key="1">
    <source>
        <dbReference type="EMBL" id="OTW50910.1"/>
    </source>
</evidence>
<reference evidence="1 2" key="1">
    <citation type="submission" date="2016-10" db="EMBL/GenBank/DDBJ databases">
        <title>Comparative genomics of Bacillus thuringiensis reveals a path to pathogens against multiple invertebrate hosts.</title>
        <authorList>
            <person name="Zheng J."/>
            <person name="Gao Q."/>
            <person name="Liu H."/>
            <person name="Peng D."/>
            <person name="Ruan L."/>
            <person name="Sun M."/>
        </authorList>
    </citation>
    <scope>NUCLEOTIDE SEQUENCE [LARGE SCALE GENOMIC DNA]</scope>
    <source>
        <strain evidence="1">BGSC 4AC1</strain>
    </source>
</reference>
<sequence length="81" mass="9663">MKNMNLLSIYRDNSGIYLYLGEEVTTKQQFQWVEPSVYIPLNRTSDIEMLDEILEENKITTRFNEIVTNPEIIQTIKEEFM</sequence>
<evidence type="ECO:0000313" key="2">
    <source>
        <dbReference type="Proteomes" id="UP000195152"/>
    </source>
</evidence>
<gene>
    <name evidence="1" type="ORF">BK699_10220</name>
</gene>
<protein>
    <submittedName>
        <fullName evidence="1">Uncharacterized protein</fullName>
    </submittedName>
</protein>
<comment type="caution">
    <text evidence="1">The sequence shown here is derived from an EMBL/GenBank/DDBJ whole genome shotgun (WGS) entry which is preliminary data.</text>
</comment>
<proteinExistence type="predicted"/>
<name>A0A242WAN3_BACTU</name>
<dbReference type="RefSeq" id="WP_000794197.1">
    <property type="nucleotide sequence ID" value="NZ_NFCF01000063.1"/>
</dbReference>
<accession>A0A242WAN3</accession>
<dbReference type="EMBL" id="NFCF01000063">
    <property type="protein sequence ID" value="OTW50910.1"/>
    <property type="molecule type" value="Genomic_DNA"/>
</dbReference>
<dbReference type="Proteomes" id="UP000195152">
    <property type="component" value="Unassembled WGS sequence"/>
</dbReference>
<dbReference type="AlphaFoldDB" id="A0A242WAN3"/>